<dbReference type="SUPFAM" id="SSF54060">
    <property type="entry name" value="His-Me finger endonucleases"/>
    <property type="match status" value="1"/>
</dbReference>
<dbReference type="Proteomes" id="UP001458415">
    <property type="component" value="Unassembled WGS sequence"/>
</dbReference>
<organism evidence="1 2">
    <name type="scientific">Streptomyces carpinensis</name>
    <dbReference type="NCBI Taxonomy" id="66369"/>
    <lineage>
        <taxon>Bacteria</taxon>
        <taxon>Bacillati</taxon>
        <taxon>Actinomycetota</taxon>
        <taxon>Actinomycetes</taxon>
        <taxon>Kitasatosporales</taxon>
        <taxon>Streptomycetaceae</taxon>
        <taxon>Streptomyces</taxon>
    </lineage>
</organism>
<accession>A0ABV1VUT7</accession>
<keyword evidence="2" id="KW-1185">Reference proteome</keyword>
<dbReference type="EMBL" id="JBEPCU010000006">
    <property type="protein sequence ID" value="MER6975688.1"/>
    <property type="molecule type" value="Genomic_DNA"/>
</dbReference>
<proteinExistence type="predicted"/>
<dbReference type="Gene3D" id="1.10.10.60">
    <property type="entry name" value="Homeodomain-like"/>
    <property type="match status" value="1"/>
</dbReference>
<dbReference type="InterPro" id="IPR044925">
    <property type="entry name" value="His-Me_finger_sf"/>
</dbReference>
<protein>
    <recommendedName>
        <fullName evidence="3">HNH nuclease domain-containing protein</fullName>
    </recommendedName>
</protein>
<dbReference type="RefSeq" id="WP_086729466.1">
    <property type="nucleotide sequence ID" value="NZ_MUBM01000319.1"/>
</dbReference>
<evidence type="ECO:0000313" key="2">
    <source>
        <dbReference type="Proteomes" id="UP001458415"/>
    </source>
</evidence>
<sequence length="176" mass="19578">MHHTRWKRHGHPAVKRENPNINTLAKIVTQALAITPNANGCRINTGVWGGDKDGYPVVSLSGRRRRVTHLVLEDLLGRPLEPGEQANHHCDTPPCVERTHLFAGTHEDNMADMIAKGRKPVGEVVATAELEADQVRLIRDEYARGAATQADLAERYGVSQTHVSRIVRRVSWAHLL</sequence>
<evidence type="ECO:0008006" key="3">
    <source>
        <dbReference type="Google" id="ProtNLM"/>
    </source>
</evidence>
<comment type="caution">
    <text evidence="1">The sequence shown here is derived from an EMBL/GenBank/DDBJ whole genome shotgun (WGS) entry which is preliminary data.</text>
</comment>
<gene>
    <name evidence="1" type="ORF">ABT317_01080</name>
</gene>
<evidence type="ECO:0000313" key="1">
    <source>
        <dbReference type="EMBL" id="MER6975688.1"/>
    </source>
</evidence>
<name>A0ABV1VUT7_9ACTN</name>
<reference evidence="1 2" key="1">
    <citation type="submission" date="2024-06" db="EMBL/GenBank/DDBJ databases">
        <title>The Natural Products Discovery Center: Release of the First 8490 Sequenced Strains for Exploring Actinobacteria Biosynthetic Diversity.</title>
        <authorList>
            <person name="Kalkreuter E."/>
            <person name="Kautsar S.A."/>
            <person name="Yang D."/>
            <person name="Bader C.D."/>
            <person name="Teijaro C.N."/>
            <person name="Fluegel L."/>
            <person name="Davis C.M."/>
            <person name="Simpson J.R."/>
            <person name="Lauterbach L."/>
            <person name="Steele A.D."/>
            <person name="Gui C."/>
            <person name="Meng S."/>
            <person name="Li G."/>
            <person name="Viehrig K."/>
            <person name="Ye F."/>
            <person name="Su P."/>
            <person name="Kiefer A.F."/>
            <person name="Nichols A."/>
            <person name="Cepeda A.J."/>
            <person name="Yan W."/>
            <person name="Fan B."/>
            <person name="Jiang Y."/>
            <person name="Adhikari A."/>
            <person name="Zheng C.-J."/>
            <person name="Schuster L."/>
            <person name="Cowan T.M."/>
            <person name="Smanski M.J."/>
            <person name="Chevrette M.G."/>
            <person name="De Carvalho L.P.S."/>
            <person name="Shen B."/>
        </authorList>
    </citation>
    <scope>NUCLEOTIDE SEQUENCE [LARGE SCALE GENOMIC DNA]</scope>
    <source>
        <strain evidence="1 2">NPDC000634</strain>
    </source>
</reference>